<dbReference type="PATRIC" id="fig|273678.4.peg.1400"/>
<organism evidence="2 3">
    <name type="scientific">Microbacterium hydrocarbonoxydans</name>
    <dbReference type="NCBI Taxonomy" id="273678"/>
    <lineage>
        <taxon>Bacteria</taxon>
        <taxon>Bacillati</taxon>
        <taxon>Actinomycetota</taxon>
        <taxon>Actinomycetes</taxon>
        <taxon>Micrococcales</taxon>
        <taxon>Microbacteriaceae</taxon>
        <taxon>Microbacterium</taxon>
    </lineage>
</organism>
<evidence type="ECO:0008006" key="4">
    <source>
        <dbReference type="Google" id="ProtNLM"/>
    </source>
</evidence>
<evidence type="ECO:0000256" key="1">
    <source>
        <dbReference type="SAM" id="Phobius"/>
    </source>
</evidence>
<keyword evidence="1" id="KW-0472">Membrane</keyword>
<feature type="transmembrane region" description="Helical" evidence="1">
    <location>
        <begin position="89"/>
        <end position="111"/>
    </location>
</feature>
<dbReference type="Proteomes" id="UP000033900">
    <property type="component" value="Unassembled WGS sequence"/>
</dbReference>
<dbReference type="EMBL" id="JYJB01000008">
    <property type="protein sequence ID" value="KJL47774.1"/>
    <property type="molecule type" value="Genomic_DNA"/>
</dbReference>
<feature type="transmembrane region" description="Helical" evidence="1">
    <location>
        <begin position="117"/>
        <end position="137"/>
    </location>
</feature>
<feature type="transmembrane region" description="Helical" evidence="1">
    <location>
        <begin position="64"/>
        <end position="82"/>
    </location>
</feature>
<dbReference type="AlphaFoldDB" id="A0A0M2HTG5"/>
<reference evidence="2 3" key="1">
    <citation type="submission" date="2015-02" db="EMBL/GenBank/DDBJ databases">
        <title>Draft genome sequences of ten Microbacterium spp. with emphasis on heavy metal contaminated environments.</title>
        <authorList>
            <person name="Corretto E."/>
        </authorList>
    </citation>
    <scope>NUCLEOTIDE SEQUENCE [LARGE SCALE GENOMIC DNA]</scope>
    <source>
        <strain evidence="2 3">SA35</strain>
    </source>
</reference>
<evidence type="ECO:0000313" key="2">
    <source>
        <dbReference type="EMBL" id="KJL47774.1"/>
    </source>
</evidence>
<keyword evidence="1" id="KW-0812">Transmembrane</keyword>
<name>A0A0M2HTG5_9MICO</name>
<comment type="caution">
    <text evidence="2">The sequence shown here is derived from an EMBL/GenBank/DDBJ whole genome shotgun (WGS) entry which is preliminary data.</text>
</comment>
<dbReference type="STRING" id="273678.RS84_01402"/>
<keyword evidence="1" id="KW-1133">Transmembrane helix</keyword>
<dbReference type="OrthoDB" id="4981738at2"/>
<gene>
    <name evidence="2" type="ORF">RS84_01402</name>
</gene>
<keyword evidence="3" id="KW-1185">Reference proteome</keyword>
<proteinExistence type="predicted"/>
<evidence type="ECO:0000313" key="3">
    <source>
        <dbReference type="Proteomes" id="UP000033900"/>
    </source>
</evidence>
<accession>A0A0M2HTG5</accession>
<feature type="transmembrane region" description="Helical" evidence="1">
    <location>
        <begin position="12"/>
        <end position="29"/>
    </location>
</feature>
<protein>
    <recommendedName>
        <fullName evidence="4">Thiosulfate dehydrogenase [quinone] large subunit</fullName>
    </recommendedName>
</protein>
<sequence>MIGTGRRGPLVASLFGGAARVAVGMLWLAEGVLKYRAGFGAADIELVVQSTGGNSRVPWWFEPLGAFMGAASGLFGVVIPALEVLLGVMLVAGVFSRLTAFASIGTLMLYWSSDQLIAQYPVMVLLSALVIASPAAGRFGVDGWWRRRTAAPDRAVE</sequence>